<evidence type="ECO:0000313" key="1">
    <source>
        <dbReference type="EMBL" id="KAK6735482.1"/>
    </source>
</evidence>
<accession>A0ABR1CAH2</accession>
<reference evidence="1 2" key="1">
    <citation type="submission" date="2023-08" db="EMBL/GenBank/DDBJ databases">
        <title>A Necator americanus chromosomal reference genome.</title>
        <authorList>
            <person name="Ilik V."/>
            <person name="Petrzelkova K.J."/>
            <person name="Pardy F."/>
            <person name="Fuh T."/>
            <person name="Niatou-Singa F.S."/>
            <person name="Gouil Q."/>
            <person name="Baker L."/>
            <person name="Ritchie M.E."/>
            <person name="Jex A.R."/>
            <person name="Gazzola D."/>
            <person name="Li H."/>
            <person name="Toshio Fujiwara R."/>
            <person name="Zhan B."/>
            <person name="Aroian R.V."/>
            <person name="Pafco B."/>
            <person name="Schwarz E.M."/>
        </authorList>
    </citation>
    <scope>NUCLEOTIDE SEQUENCE [LARGE SCALE GENOMIC DNA]</scope>
    <source>
        <strain evidence="1 2">Aroian</strain>
        <tissue evidence="1">Whole animal</tissue>
    </source>
</reference>
<name>A0ABR1CAH2_NECAM</name>
<evidence type="ECO:0000313" key="2">
    <source>
        <dbReference type="Proteomes" id="UP001303046"/>
    </source>
</evidence>
<keyword evidence="2" id="KW-1185">Reference proteome</keyword>
<proteinExistence type="predicted"/>
<dbReference type="EMBL" id="JAVFWL010000002">
    <property type="protein sequence ID" value="KAK6735482.1"/>
    <property type="molecule type" value="Genomic_DNA"/>
</dbReference>
<gene>
    <name evidence="1" type="primary">Necator_chrII.g6392</name>
    <name evidence="1" type="ORF">RB195_018599</name>
</gene>
<dbReference type="Proteomes" id="UP001303046">
    <property type="component" value="Unassembled WGS sequence"/>
</dbReference>
<sequence length="163" mass="19030">MDYACTPMNVNSCHQFIERVPVVDPHHQQSRRASLIVCSSTYHGSEIRAAPSAVIEKIDCTKRKLLRRLLAYLWGGVRHNEDLYAEVDVMYLRMTQKSQHLTPPSKVATEDRLRFFGHIMWRPTCPMCSEDSPRFKLEEVTWPEKEVLVKKDLKTLGVDRQFR</sequence>
<comment type="caution">
    <text evidence="1">The sequence shown here is derived from an EMBL/GenBank/DDBJ whole genome shotgun (WGS) entry which is preliminary data.</text>
</comment>
<organism evidence="1 2">
    <name type="scientific">Necator americanus</name>
    <name type="common">Human hookworm</name>
    <dbReference type="NCBI Taxonomy" id="51031"/>
    <lineage>
        <taxon>Eukaryota</taxon>
        <taxon>Metazoa</taxon>
        <taxon>Ecdysozoa</taxon>
        <taxon>Nematoda</taxon>
        <taxon>Chromadorea</taxon>
        <taxon>Rhabditida</taxon>
        <taxon>Rhabditina</taxon>
        <taxon>Rhabditomorpha</taxon>
        <taxon>Strongyloidea</taxon>
        <taxon>Ancylostomatidae</taxon>
        <taxon>Bunostominae</taxon>
        <taxon>Necator</taxon>
    </lineage>
</organism>
<protein>
    <submittedName>
        <fullName evidence="1">Uncharacterized protein</fullName>
    </submittedName>
</protein>